<accession>A0A834TPU8</accession>
<feature type="region of interest" description="Disordered" evidence="4">
    <location>
        <begin position="105"/>
        <end position="127"/>
    </location>
</feature>
<organism evidence="5 6">
    <name type="scientific">Senna tora</name>
    <dbReference type="NCBI Taxonomy" id="362788"/>
    <lineage>
        <taxon>Eukaryota</taxon>
        <taxon>Viridiplantae</taxon>
        <taxon>Streptophyta</taxon>
        <taxon>Embryophyta</taxon>
        <taxon>Tracheophyta</taxon>
        <taxon>Spermatophyta</taxon>
        <taxon>Magnoliopsida</taxon>
        <taxon>eudicotyledons</taxon>
        <taxon>Gunneridae</taxon>
        <taxon>Pentapetalae</taxon>
        <taxon>rosids</taxon>
        <taxon>fabids</taxon>
        <taxon>Fabales</taxon>
        <taxon>Fabaceae</taxon>
        <taxon>Caesalpinioideae</taxon>
        <taxon>Cassia clade</taxon>
        <taxon>Senna</taxon>
    </lineage>
</organism>
<proteinExistence type="inferred from homology"/>
<evidence type="ECO:0000256" key="1">
    <source>
        <dbReference type="ARBA" id="ARBA00022604"/>
    </source>
</evidence>
<gene>
    <name evidence="5" type="ORF">G2W53_017387</name>
</gene>
<comment type="caution">
    <text evidence="5">The sequence shown here is derived from an EMBL/GenBank/DDBJ whole genome shotgun (WGS) entry which is preliminary data.</text>
</comment>
<evidence type="ECO:0000313" key="6">
    <source>
        <dbReference type="Proteomes" id="UP000634136"/>
    </source>
</evidence>
<reference evidence="5" key="1">
    <citation type="submission" date="2020-09" db="EMBL/GenBank/DDBJ databases">
        <title>Genome-Enabled Discovery of Anthraquinone Biosynthesis in Senna tora.</title>
        <authorList>
            <person name="Kang S.-H."/>
            <person name="Pandey R.P."/>
            <person name="Lee C.-M."/>
            <person name="Sim J.-S."/>
            <person name="Jeong J.-T."/>
            <person name="Choi B.-S."/>
            <person name="Jung M."/>
            <person name="Ginzburg D."/>
            <person name="Zhao K."/>
            <person name="Won S.Y."/>
            <person name="Oh T.-J."/>
            <person name="Yu Y."/>
            <person name="Kim N.-H."/>
            <person name="Lee O.R."/>
            <person name="Lee T.-H."/>
            <person name="Bashyal P."/>
            <person name="Kim T.-S."/>
            <person name="Lee W.-H."/>
            <person name="Kawkins C."/>
            <person name="Kim C.-K."/>
            <person name="Kim J.S."/>
            <person name="Ahn B.O."/>
            <person name="Rhee S.Y."/>
            <person name="Sohng J.K."/>
        </authorList>
    </citation>
    <scope>NUCLEOTIDE SEQUENCE</scope>
    <source>
        <tissue evidence="5">Leaf</tissue>
    </source>
</reference>
<evidence type="ECO:0000256" key="2">
    <source>
        <dbReference type="ARBA" id="ARBA00025796"/>
    </source>
</evidence>
<keyword evidence="6" id="KW-1185">Reference proteome</keyword>
<evidence type="ECO:0000313" key="5">
    <source>
        <dbReference type="EMBL" id="KAF7826223.1"/>
    </source>
</evidence>
<dbReference type="PANTHER" id="PTHR38366:SF1">
    <property type="entry name" value="PROTEIN TILLER ANGLE CONTROL 1"/>
    <property type="match status" value="1"/>
</dbReference>
<dbReference type="EMBL" id="JAAIUW010000006">
    <property type="protein sequence ID" value="KAF7826223.1"/>
    <property type="molecule type" value="Genomic_DNA"/>
</dbReference>
<protein>
    <recommendedName>
        <fullName evidence="3">Protein TILLER ANGLE CONTROL 1</fullName>
    </recommendedName>
</protein>
<dbReference type="PANTHER" id="PTHR38366">
    <property type="entry name" value="NAD-DEPENDENT PROTEIN DEACETYLASE HST1-LIKE PROTEIN"/>
    <property type="match status" value="1"/>
</dbReference>
<dbReference type="Proteomes" id="UP000634136">
    <property type="component" value="Unassembled WGS sequence"/>
</dbReference>
<evidence type="ECO:0000256" key="4">
    <source>
        <dbReference type="SAM" id="MobiDB-lite"/>
    </source>
</evidence>
<dbReference type="InterPro" id="IPR044989">
    <property type="entry name" value="TAC1"/>
</dbReference>
<dbReference type="GO" id="GO:0001763">
    <property type="term" value="P:morphogenesis of a branching structure"/>
    <property type="evidence" value="ECO:0007669"/>
    <property type="project" value="InterPro"/>
</dbReference>
<dbReference type="AlphaFoldDB" id="A0A834TPU8"/>
<comment type="similarity">
    <text evidence="2">Belongs to the TAC family.</text>
</comment>
<sequence>MTPPVVSCEITELCPDETDERKMKKKGERITLADLFLADSDVNIKMDPAKLLLEPNDKSILKAKHGISLPKKLFPLVKHNSHPVKNIQRLMKRVLKKKIHPELDVKNLKPESQENQEDNDSITLLSI</sequence>
<keyword evidence="1" id="KW-0341">Growth regulation</keyword>
<dbReference type="OrthoDB" id="1922866at2759"/>
<evidence type="ECO:0000256" key="3">
    <source>
        <dbReference type="ARBA" id="ARBA00026138"/>
    </source>
</evidence>
<name>A0A834TPU8_9FABA</name>